<feature type="domain" description="Cathepsin propeptide inhibitor" evidence="6">
    <location>
        <begin position="37"/>
        <end position="97"/>
    </location>
</feature>
<dbReference type="PROSITE" id="PS00139">
    <property type="entry name" value="THIOL_PROTEASE_CYS"/>
    <property type="match status" value="1"/>
</dbReference>
<feature type="chain" id="PRO_5030961188" description="Peptidase C1A papain C-terminal domain-containing protein" evidence="4">
    <location>
        <begin position="24"/>
        <end position="341"/>
    </location>
</feature>
<reference evidence="7" key="1">
    <citation type="submission" date="2021-01" db="EMBL/GenBank/DDBJ databases">
        <authorList>
            <person name="Corre E."/>
            <person name="Pelletier E."/>
            <person name="Niang G."/>
            <person name="Scheremetjew M."/>
            <person name="Finn R."/>
            <person name="Kale V."/>
            <person name="Holt S."/>
            <person name="Cochrane G."/>
            <person name="Meng A."/>
            <person name="Brown T."/>
            <person name="Cohen L."/>
        </authorList>
    </citation>
    <scope>NUCLEOTIDE SEQUENCE</scope>
    <source>
        <strain evidence="7">CCMP2877</strain>
    </source>
</reference>
<evidence type="ECO:0008006" key="8">
    <source>
        <dbReference type="Google" id="ProtNLM"/>
    </source>
</evidence>
<dbReference type="Pfam" id="PF00112">
    <property type="entry name" value="Peptidase_C1"/>
    <property type="match status" value="1"/>
</dbReference>
<dbReference type="InterPro" id="IPR000169">
    <property type="entry name" value="Pept_cys_AS"/>
</dbReference>
<dbReference type="InterPro" id="IPR013201">
    <property type="entry name" value="Prot_inhib_I29"/>
</dbReference>
<dbReference type="InterPro" id="IPR013128">
    <property type="entry name" value="Peptidase_C1A"/>
</dbReference>
<evidence type="ECO:0000259" key="6">
    <source>
        <dbReference type="SMART" id="SM00848"/>
    </source>
</evidence>
<comment type="similarity">
    <text evidence="1">Belongs to the peptidase C1 family.</text>
</comment>
<evidence type="ECO:0000313" key="7">
    <source>
        <dbReference type="EMBL" id="CAD9266218.1"/>
    </source>
</evidence>
<dbReference type="SMART" id="SM00848">
    <property type="entry name" value="Inhibitor_I29"/>
    <property type="match status" value="1"/>
</dbReference>
<evidence type="ECO:0000256" key="3">
    <source>
        <dbReference type="ARBA" id="ARBA00023157"/>
    </source>
</evidence>
<evidence type="ECO:0000256" key="4">
    <source>
        <dbReference type="SAM" id="SignalP"/>
    </source>
</evidence>
<dbReference type="SMART" id="SM00645">
    <property type="entry name" value="Pept_C1"/>
    <property type="match status" value="1"/>
</dbReference>
<feature type="domain" description="Peptidase C1A papain C-terminal" evidence="5">
    <location>
        <begin position="125"/>
        <end position="330"/>
    </location>
</feature>
<evidence type="ECO:0000256" key="2">
    <source>
        <dbReference type="ARBA" id="ARBA00023145"/>
    </source>
</evidence>
<dbReference type="InterPro" id="IPR025661">
    <property type="entry name" value="Pept_asp_AS"/>
</dbReference>
<dbReference type="InterPro" id="IPR025660">
    <property type="entry name" value="Pept_his_AS"/>
</dbReference>
<dbReference type="GO" id="GO:0008234">
    <property type="term" value="F:cysteine-type peptidase activity"/>
    <property type="evidence" value="ECO:0007669"/>
    <property type="project" value="InterPro"/>
</dbReference>
<keyword evidence="4" id="KW-0732">Signal</keyword>
<name>A0A7S1UEY2_9STRA</name>
<dbReference type="PROSITE" id="PS00639">
    <property type="entry name" value="THIOL_PROTEASE_HIS"/>
    <property type="match status" value="1"/>
</dbReference>
<dbReference type="InterPro" id="IPR039417">
    <property type="entry name" value="Peptidase_C1A_papain-like"/>
</dbReference>
<proteinExistence type="inferred from homology"/>
<dbReference type="InterPro" id="IPR000668">
    <property type="entry name" value="Peptidase_C1A_C"/>
</dbReference>
<protein>
    <recommendedName>
        <fullName evidence="8">Peptidase C1A papain C-terminal domain-containing protein</fullName>
    </recommendedName>
</protein>
<sequence length="341" mass="36247">MAVQRRSGAAATLALLLAGAAQAAVFVEDEALQSAAWEGYKRAYGRSYETADEEAARFETFLDNLRLADARNEEERAAAGNAVHGITRFSDLTQAEFRAKFTTSRPPAPGKHEVAADDDALLGDAPIVADWTGKMTTPVKDQGACGSCWAFSAVEQIESDAMRTLGLSVLLSPQQVVSCDYTSFGCSGGWTEHAYDYVTDVGGIESEASLPYTSYNGMTGTCASTPSEYLVSVSGYETVSGENAMAKYVGGTGPLSVCVDASRWSTYTDGVMKECGTNINHCVQAVGVDTGAGYWLVRNSWGTDWGEGGFIRLEFGQDTCGLTSDPTYAEVTKTQTSKAQA</sequence>
<keyword evidence="2" id="KW-0865">Zymogen</keyword>
<evidence type="ECO:0000256" key="1">
    <source>
        <dbReference type="ARBA" id="ARBA00008455"/>
    </source>
</evidence>
<dbReference type="InterPro" id="IPR038765">
    <property type="entry name" value="Papain-like_cys_pep_sf"/>
</dbReference>
<dbReference type="Pfam" id="PF08246">
    <property type="entry name" value="Inhibitor_I29"/>
    <property type="match status" value="1"/>
</dbReference>
<organism evidence="7">
    <name type="scientific">Phaeomonas parva</name>
    <dbReference type="NCBI Taxonomy" id="124430"/>
    <lineage>
        <taxon>Eukaryota</taxon>
        <taxon>Sar</taxon>
        <taxon>Stramenopiles</taxon>
        <taxon>Ochrophyta</taxon>
        <taxon>Pinguiophyceae</taxon>
        <taxon>Pinguiochrysidales</taxon>
        <taxon>Pinguiochrysidaceae</taxon>
        <taxon>Phaeomonas</taxon>
    </lineage>
</organism>
<gene>
    <name evidence="7" type="ORF">PPAR1163_LOCUS24642</name>
</gene>
<dbReference type="AlphaFoldDB" id="A0A7S1UEY2"/>
<feature type="signal peptide" evidence="4">
    <location>
        <begin position="1"/>
        <end position="23"/>
    </location>
</feature>
<dbReference type="PANTHER" id="PTHR12411">
    <property type="entry name" value="CYSTEINE PROTEASE FAMILY C1-RELATED"/>
    <property type="match status" value="1"/>
</dbReference>
<evidence type="ECO:0000259" key="5">
    <source>
        <dbReference type="SMART" id="SM00645"/>
    </source>
</evidence>
<dbReference type="CDD" id="cd02248">
    <property type="entry name" value="Peptidase_C1A"/>
    <property type="match status" value="1"/>
</dbReference>
<dbReference type="SUPFAM" id="SSF54001">
    <property type="entry name" value="Cysteine proteinases"/>
    <property type="match status" value="1"/>
</dbReference>
<dbReference type="Gene3D" id="3.90.70.10">
    <property type="entry name" value="Cysteine proteinases"/>
    <property type="match status" value="1"/>
</dbReference>
<dbReference type="GO" id="GO:0006508">
    <property type="term" value="P:proteolysis"/>
    <property type="evidence" value="ECO:0007669"/>
    <property type="project" value="InterPro"/>
</dbReference>
<keyword evidence="3" id="KW-1015">Disulfide bond</keyword>
<dbReference type="PROSITE" id="PS00640">
    <property type="entry name" value="THIOL_PROTEASE_ASN"/>
    <property type="match status" value="1"/>
</dbReference>
<dbReference type="PRINTS" id="PR00705">
    <property type="entry name" value="PAPAIN"/>
</dbReference>
<dbReference type="EMBL" id="HBGJ01039119">
    <property type="protein sequence ID" value="CAD9266218.1"/>
    <property type="molecule type" value="Transcribed_RNA"/>
</dbReference>
<accession>A0A7S1UEY2</accession>